<sequence length="85" mass="9808">MKDDSPLSPQVGGPSSVVFHNRYITPLCHDSALSIEKKCTQRRSRSLSHHFKALSTKTNFRDESLLSAEEEWNFFPTYTILKEKH</sequence>
<name>A0AAV4TII7_9ARAC</name>
<dbReference type="AlphaFoldDB" id="A0AAV4TII7"/>
<keyword evidence="2" id="KW-1185">Reference proteome</keyword>
<protein>
    <submittedName>
        <fullName evidence="1">Uncharacterized protein</fullName>
    </submittedName>
</protein>
<accession>A0AAV4TII7</accession>
<dbReference type="EMBL" id="BPLQ01009722">
    <property type="protein sequence ID" value="GIY46185.1"/>
    <property type="molecule type" value="Genomic_DNA"/>
</dbReference>
<comment type="caution">
    <text evidence="1">The sequence shown here is derived from an EMBL/GenBank/DDBJ whole genome shotgun (WGS) entry which is preliminary data.</text>
</comment>
<reference evidence="1 2" key="1">
    <citation type="submission" date="2021-06" db="EMBL/GenBank/DDBJ databases">
        <title>Caerostris darwini draft genome.</title>
        <authorList>
            <person name="Kono N."/>
            <person name="Arakawa K."/>
        </authorList>
    </citation>
    <scope>NUCLEOTIDE SEQUENCE [LARGE SCALE GENOMIC DNA]</scope>
</reference>
<evidence type="ECO:0000313" key="1">
    <source>
        <dbReference type="EMBL" id="GIY46185.1"/>
    </source>
</evidence>
<proteinExistence type="predicted"/>
<organism evidence="1 2">
    <name type="scientific">Caerostris darwini</name>
    <dbReference type="NCBI Taxonomy" id="1538125"/>
    <lineage>
        <taxon>Eukaryota</taxon>
        <taxon>Metazoa</taxon>
        <taxon>Ecdysozoa</taxon>
        <taxon>Arthropoda</taxon>
        <taxon>Chelicerata</taxon>
        <taxon>Arachnida</taxon>
        <taxon>Araneae</taxon>
        <taxon>Araneomorphae</taxon>
        <taxon>Entelegynae</taxon>
        <taxon>Araneoidea</taxon>
        <taxon>Araneidae</taxon>
        <taxon>Caerostris</taxon>
    </lineage>
</organism>
<dbReference type="Proteomes" id="UP001054837">
    <property type="component" value="Unassembled WGS sequence"/>
</dbReference>
<evidence type="ECO:0000313" key="2">
    <source>
        <dbReference type="Proteomes" id="UP001054837"/>
    </source>
</evidence>
<gene>
    <name evidence="1" type="ORF">CDAR_401371</name>
</gene>